<dbReference type="InterPro" id="IPR052158">
    <property type="entry name" value="INH-QAR"/>
</dbReference>
<feature type="domain" description="DJ-1/PfpI" evidence="1">
    <location>
        <begin position="4"/>
        <end position="167"/>
    </location>
</feature>
<dbReference type="AlphaFoldDB" id="A0A498R700"/>
<dbReference type="Pfam" id="PF01965">
    <property type="entry name" value="DJ-1_PfpI"/>
    <property type="match status" value="1"/>
</dbReference>
<dbReference type="PANTHER" id="PTHR43130:SF3">
    <property type="entry name" value="HTH-TYPE TRANSCRIPTIONAL REGULATOR RV1931C"/>
    <property type="match status" value="1"/>
</dbReference>
<dbReference type="Proteomes" id="UP000277811">
    <property type="component" value="Unassembled WGS sequence"/>
</dbReference>
<protein>
    <submittedName>
        <fullName evidence="2">Dj-1/pfpi</fullName>
    </submittedName>
</protein>
<dbReference type="InterPro" id="IPR029062">
    <property type="entry name" value="Class_I_gatase-like"/>
</dbReference>
<accession>A0A498R700</accession>
<dbReference type="SUPFAM" id="SSF52317">
    <property type="entry name" value="Class I glutamine amidotransferase-like"/>
    <property type="match status" value="1"/>
</dbReference>
<dbReference type="PANTHER" id="PTHR43130">
    <property type="entry name" value="ARAC-FAMILY TRANSCRIPTIONAL REGULATOR"/>
    <property type="match status" value="1"/>
</dbReference>
<dbReference type="GO" id="GO:0006355">
    <property type="term" value="P:regulation of DNA-templated transcription"/>
    <property type="evidence" value="ECO:0007669"/>
    <property type="project" value="TreeGrafter"/>
</dbReference>
<gene>
    <name evidence="2" type="ORF">LUCI_1926</name>
</gene>
<dbReference type="RefSeq" id="WP_122627629.1">
    <property type="nucleotide sequence ID" value="NZ_UPPP01000066.1"/>
</dbReference>
<keyword evidence="3" id="KW-1185">Reference proteome</keyword>
<evidence type="ECO:0000259" key="1">
    <source>
        <dbReference type="Pfam" id="PF01965"/>
    </source>
</evidence>
<dbReference type="EMBL" id="UPPP01000066">
    <property type="protein sequence ID" value="VBB06690.1"/>
    <property type="molecule type" value="Genomic_DNA"/>
</dbReference>
<dbReference type="InterPro" id="IPR002818">
    <property type="entry name" value="DJ-1/PfpI"/>
</dbReference>
<organism evidence="2 3">
    <name type="scientific">Lucifera butyrica</name>
    <dbReference type="NCBI Taxonomy" id="1351585"/>
    <lineage>
        <taxon>Bacteria</taxon>
        <taxon>Bacillati</taxon>
        <taxon>Bacillota</taxon>
        <taxon>Negativicutes</taxon>
        <taxon>Veillonellales</taxon>
        <taxon>Veillonellaceae</taxon>
        <taxon>Lucifera</taxon>
    </lineage>
</organism>
<sequence length="205" mass="22324">MLTIGILLFPQVEELDFIGPFEILSYSNKIQPGSVNISLVAESAEPVRAFNGLTILPDTILKKCPPLDIIVVPGGKGRVQAMRNPAIQDWLQQQAKTAYYITSVCTGAFLLAEAGLLRGRKATTHHAALAELANYTDVTVQKTKVVHDDRIITGAGVSSGLELGLYLLVLLFGKPFAAEVAQKIEYNINWEALPAVRVAKIKKDR</sequence>
<dbReference type="Gene3D" id="3.40.50.880">
    <property type="match status" value="1"/>
</dbReference>
<evidence type="ECO:0000313" key="3">
    <source>
        <dbReference type="Proteomes" id="UP000277811"/>
    </source>
</evidence>
<dbReference type="OrthoDB" id="6382410at2"/>
<evidence type="ECO:0000313" key="2">
    <source>
        <dbReference type="EMBL" id="VBB06690.1"/>
    </source>
</evidence>
<dbReference type="CDD" id="cd03139">
    <property type="entry name" value="GATase1_PfpI_2"/>
    <property type="match status" value="1"/>
</dbReference>
<name>A0A498R700_9FIRM</name>
<proteinExistence type="predicted"/>
<reference evidence="2 3" key="1">
    <citation type="submission" date="2018-06" db="EMBL/GenBank/DDBJ databases">
        <authorList>
            <person name="Strepis N."/>
        </authorList>
    </citation>
    <scope>NUCLEOTIDE SEQUENCE [LARGE SCALE GENOMIC DNA]</scope>
    <source>
        <strain evidence="2">LUCI</strain>
    </source>
</reference>